<sequence>MYELPDESPYYDIASYDSCKEAAERNAHVRFVRLERFEASFVLAESERDAYVRRFTTLLLDESSVRYGGLGCVVRAKSACGEVLAVKRLLSQTESSQETPCALSEEQRQAAFRREYELHRTVHSLKGFPRLYGWGYIEGAPAIVMEWIEGEPLAHVRRRFAVDDAGRMSPLTVARIGRDMFDVLARLDFVEGGLAHRDVSPSNIIVRTSCLDVSDQIDEGVFDLCLLDFGSAAAGDDADVVAGSNTTVDYAAPELLDGSKSAKVRRSPAVDVYAAASVLYELLYACLPFECFEDELSIGEVKRTRRPVFGASAHRVAEDVSVVLAREPEIAVAVGMESSQMSVRPHAEDVRTALSSIDAQLEAVIEACLSVDPKDRPCPAAARDACGAFAFRYAGNIRHALRGEPLDSCVSGGPASGFAGSPLRIRNLLRSVGKAASAAVWSVSVVATGLLVHGVDASWALGPCSWSGSLNGCAVSAALAVPALAGFAIRGKRSHTLRGFLSGSVALLSMACLVFLLGSMLELPSDEVFRGLAAALFAVVAAGWCPLVLDYALAVLPFRPRKALPASRGEASVHALDEASGDDDALSLQGGVLADNKAATGLLPEKSDCGKEVRDGDE</sequence>
<dbReference type="PANTHER" id="PTHR44329">
    <property type="entry name" value="SERINE/THREONINE-PROTEIN KINASE TNNI3K-RELATED"/>
    <property type="match status" value="1"/>
</dbReference>
<evidence type="ECO:0000313" key="3">
    <source>
        <dbReference type="EMBL" id="EJZ84585.1"/>
    </source>
</evidence>
<gene>
    <name evidence="3" type="ORF">HMPREF9451_00188</name>
</gene>
<dbReference type="PROSITE" id="PS50011">
    <property type="entry name" value="PROTEIN_KINASE_DOM"/>
    <property type="match status" value="1"/>
</dbReference>
<keyword evidence="1" id="KW-1133">Transmembrane helix</keyword>
<evidence type="ECO:0000313" key="4">
    <source>
        <dbReference type="Proteomes" id="UP000006069"/>
    </source>
</evidence>
<evidence type="ECO:0000259" key="2">
    <source>
        <dbReference type="PROSITE" id="PS50011"/>
    </source>
</evidence>
<feature type="domain" description="Protein kinase" evidence="2">
    <location>
        <begin position="59"/>
        <end position="390"/>
    </location>
</feature>
<keyword evidence="1" id="KW-0472">Membrane</keyword>
<dbReference type="Gene3D" id="1.10.510.10">
    <property type="entry name" value="Transferase(Phosphotransferase) domain 1"/>
    <property type="match status" value="1"/>
</dbReference>
<feature type="transmembrane region" description="Helical" evidence="1">
    <location>
        <begin position="533"/>
        <end position="558"/>
    </location>
</feature>
<keyword evidence="4" id="KW-1185">Reference proteome</keyword>
<dbReference type="InterPro" id="IPR051681">
    <property type="entry name" value="Ser/Thr_Kinases-Pseudokinases"/>
</dbReference>
<dbReference type="GO" id="GO:0005524">
    <property type="term" value="F:ATP binding"/>
    <property type="evidence" value="ECO:0007669"/>
    <property type="project" value="InterPro"/>
</dbReference>
<proteinExistence type="predicted"/>
<dbReference type="eggNOG" id="COG0515">
    <property type="taxonomic scope" value="Bacteria"/>
</dbReference>
<reference evidence="3 4" key="1">
    <citation type="submission" date="2012-08" db="EMBL/GenBank/DDBJ databases">
        <title>The Genome Sequence of Slackia piriformis YIT 12062.</title>
        <authorList>
            <consortium name="The Broad Institute Genome Sequencing Platform"/>
            <person name="Earl A."/>
            <person name="Ward D."/>
            <person name="Feldgarden M."/>
            <person name="Gevers D."/>
            <person name="Morotomi M."/>
            <person name="Walker B."/>
            <person name="Young S.K."/>
            <person name="Zeng Q."/>
            <person name="Gargeya S."/>
            <person name="Fitzgerald M."/>
            <person name="Haas B."/>
            <person name="Abouelleil A."/>
            <person name="Alvarado L."/>
            <person name="Arachchi H.M."/>
            <person name="Berlin A.M."/>
            <person name="Chapman S.B."/>
            <person name="Goldberg J."/>
            <person name="Griggs A."/>
            <person name="Gujja S."/>
            <person name="Hansen M."/>
            <person name="Howarth C."/>
            <person name="Imamovic A."/>
            <person name="Larimer J."/>
            <person name="McCowen C."/>
            <person name="Montmayeur A."/>
            <person name="Murphy C."/>
            <person name="Neiman D."/>
            <person name="Pearson M."/>
            <person name="Priest M."/>
            <person name="Roberts A."/>
            <person name="Saif S."/>
            <person name="Shea T."/>
            <person name="Sisk P."/>
            <person name="Sykes S."/>
            <person name="Wortman J."/>
            <person name="Nusbaum C."/>
            <person name="Birren B."/>
        </authorList>
    </citation>
    <scope>NUCLEOTIDE SEQUENCE [LARGE SCALE GENOMIC DNA]</scope>
    <source>
        <strain evidence="3 4">YIT 12062</strain>
    </source>
</reference>
<dbReference type="InParanoid" id="K0ZB21"/>
<comment type="caution">
    <text evidence="3">The sequence shown here is derived from an EMBL/GenBank/DDBJ whole genome shotgun (WGS) entry which is preliminary data.</text>
</comment>
<accession>K0ZB21</accession>
<feature type="transmembrane region" description="Helical" evidence="1">
    <location>
        <begin position="500"/>
        <end position="521"/>
    </location>
</feature>
<dbReference type="InterPro" id="IPR011009">
    <property type="entry name" value="Kinase-like_dom_sf"/>
</dbReference>
<feature type="transmembrane region" description="Helical" evidence="1">
    <location>
        <begin position="466"/>
        <end position="488"/>
    </location>
</feature>
<dbReference type="EMBL" id="ADMD01000001">
    <property type="protein sequence ID" value="EJZ84585.1"/>
    <property type="molecule type" value="Genomic_DNA"/>
</dbReference>
<dbReference type="HOGENOM" id="CLU_444616_0_0_11"/>
<organism evidence="3 4">
    <name type="scientific">Slackia piriformis YIT 12062</name>
    <dbReference type="NCBI Taxonomy" id="742818"/>
    <lineage>
        <taxon>Bacteria</taxon>
        <taxon>Bacillati</taxon>
        <taxon>Actinomycetota</taxon>
        <taxon>Coriobacteriia</taxon>
        <taxon>Eggerthellales</taxon>
        <taxon>Eggerthellaceae</taxon>
        <taxon>Slackia</taxon>
    </lineage>
</organism>
<dbReference type="InterPro" id="IPR000719">
    <property type="entry name" value="Prot_kinase_dom"/>
</dbReference>
<dbReference type="GO" id="GO:0004674">
    <property type="term" value="F:protein serine/threonine kinase activity"/>
    <property type="evidence" value="ECO:0007669"/>
    <property type="project" value="TreeGrafter"/>
</dbReference>
<dbReference type="RefSeq" id="WP_009138425.1">
    <property type="nucleotide sequence ID" value="NZ_JH815198.1"/>
</dbReference>
<dbReference type="SUPFAM" id="SSF56112">
    <property type="entry name" value="Protein kinase-like (PK-like)"/>
    <property type="match status" value="1"/>
</dbReference>
<dbReference type="PATRIC" id="fig|742818.3.peg.212"/>
<dbReference type="Proteomes" id="UP000006069">
    <property type="component" value="Unassembled WGS sequence"/>
</dbReference>
<name>K0ZB21_9ACTN</name>
<keyword evidence="1" id="KW-0812">Transmembrane</keyword>
<dbReference type="AlphaFoldDB" id="K0ZB21"/>
<dbReference type="SMART" id="SM00220">
    <property type="entry name" value="S_TKc"/>
    <property type="match status" value="1"/>
</dbReference>
<protein>
    <recommendedName>
        <fullName evidence="2">Protein kinase domain-containing protein</fullName>
    </recommendedName>
</protein>
<dbReference type="Pfam" id="PF00069">
    <property type="entry name" value="Pkinase"/>
    <property type="match status" value="1"/>
</dbReference>
<evidence type="ECO:0000256" key="1">
    <source>
        <dbReference type="SAM" id="Phobius"/>
    </source>
</evidence>